<dbReference type="PROSITE" id="PS50977">
    <property type="entry name" value="HTH_TETR_2"/>
    <property type="match status" value="1"/>
</dbReference>
<reference evidence="6 7" key="1">
    <citation type="submission" date="2016-04" db="EMBL/GenBank/DDBJ databases">
        <title>Complete genome sequence of the haloalkaliphilic hydrocarbon-degrading bacterium Dietzia psychralcaliphila ILA-1T, isolated from a drain of a fish product-processing plant.</title>
        <authorList>
            <person name="Zhao J."/>
            <person name="Hu B."/>
            <person name="Geng S."/>
            <person name="Nie Y."/>
            <person name="Tang Y."/>
        </authorList>
    </citation>
    <scope>NUCLEOTIDE SEQUENCE [LARGE SCALE GENOMIC DNA]</scope>
    <source>
        <strain evidence="6 7">ILA-1</strain>
    </source>
</reference>
<evidence type="ECO:0000256" key="4">
    <source>
        <dbReference type="PROSITE-ProRule" id="PRU00335"/>
    </source>
</evidence>
<sequence>MARTYSSELRAERARLNRAAVVDVAREMFIERGWVATTMSDVASAAGLTRQTVYQQFDGKLTLLDTCIDLSLSDGANSPVRELPDYVKMGEGAVEDRLAAGARWLRGAHERSAAIQYVLDEAAVVDDVAAGRLAERERTRWDEVRWASGLILGSPPPDVVVDAMWMLTARSVWLRLTRERGWTPEQWESWFIRHARVELRC</sequence>
<keyword evidence="1" id="KW-0805">Transcription regulation</keyword>
<dbReference type="PANTHER" id="PTHR30055">
    <property type="entry name" value="HTH-TYPE TRANSCRIPTIONAL REGULATOR RUTR"/>
    <property type="match status" value="1"/>
</dbReference>
<dbReference type="RefSeq" id="WP_107748955.1">
    <property type="nucleotide sequence ID" value="NZ_CP015453.1"/>
</dbReference>
<dbReference type="InterPro" id="IPR001647">
    <property type="entry name" value="HTH_TetR"/>
</dbReference>
<keyword evidence="2 4" id="KW-0238">DNA-binding</keyword>
<evidence type="ECO:0000313" key="6">
    <source>
        <dbReference type="EMBL" id="AWH94562.1"/>
    </source>
</evidence>
<evidence type="ECO:0000256" key="1">
    <source>
        <dbReference type="ARBA" id="ARBA00023015"/>
    </source>
</evidence>
<feature type="domain" description="HTH tetR-type" evidence="5">
    <location>
        <begin position="15"/>
        <end position="75"/>
    </location>
</feature>
<dbReference type="GO" id="GO:0000976">
    <property type="term" value="F:transcription cis-regulatory region binding"/>
    <property type="evidence" value="ECO:0007669"/>
    <property type="project" value="TreeGrafter"/>
</dbReference>
<proteinExistence type="predicted"/>
<evidence type="ECO:0000256" key="2">
    <source>
        <dbReference type="ARBA" id="ARBA00023125"/>
    </source>
</evidence>
<protein>
    <submittedName>
        <fullName evidence="6">TetR family transcriptional regulator</fullName>
    </submittedName>
</protein>
<dbReference type="AlphaFoldDB" id="A0AAD0JQH1"/>
<name>A0AAD0JQH1_9ACTN</name>
<dbReference type="SUPFAM" id="SSF46689">
    <property type="entry name" value="Homeodomain-like"/>
    <property type="match status" value="1"/>
</dbReference>
<dbReference type="InterPro" id="IPR009057">
    <property type="entry name" value="Homeodomain-like_sf"/>
</dbReference>
<dbReference type="Proteomes" id="UP000244903">
    <property type="component" value="Chromosome"/>
</dbReference>
<keyword evidence="3" id="KW-0804">Transcription</keyword>
<dbReference type="PRINTS" id="PR00455">
    <property type="entry name" value="HTHTETR"/>
</dbReference>
<dbReference type="Gene3D" id="1.10.357.10">
    <property type="entry name" value="Tetracycline Repressor, domain 2"/>
    <property type="match status" value="1"/>
</dbReference>
<evidence type="ECO:0000259" key="5">
    <source>
        <dbReference type="PROSITE" id="PS50977"/>
    </source>
</evidence>
<accession>A0AAD0JQH1</accession>
<feature type="DNA-binding region" description="H-T-H motif" evidence="4">
    <location>
        <begin position="38"/>
        <end position="57"/>
    </location>
</feature>
<dbReference type="GO" id="GO:0003700">
    <property type="term" value="F:DNA-binding transcription factor activity"/>
    <property type="evidence" value="ECO:0007669"/>
    <property type="project" value="TreeGrafter"/>
</dbReference>
<gene>
    <name evidence="6" type="ORF">A6048_02520</name>
</gene>
<keyword evidence="7" id="KW-1185">Reference proteome</keyword>
<dbReference type="InterPro" id="IPR050109">
    <property type="entry name" value="HTH-type_TetR-like_transc_reg"/>
</dbReference>
<evidence type="ECO:0000313" key="7">
    <source>
        <dbReference type="Proteomes" id="UP000244903"/>
    </source>
</evidence>
<dbReference type="PANTHER" id="PTHR30055:SF234">
    <property type="entry name" value="HTH-TYPE TRANSCRIPTIONAL REGULATOR BETI"/>
    <property type="match status" value="1"/>
</dbReference>
<dbReference type="EMBL" id="CP015453">
    <property type="protein sequence ID" value="AWH94562.1"/>
    <property type="molecule type" value="Genomic_DNA"/>
</dbReference>
<organism evidence="6 7">
    <name type="scientific">Dietzia psychralcaliphila</name>
    <dbReference type="NCBI Taxonomy" id="139021"/>
    <lineage>
        <taxon>Bacteria</taxon>
        <taxon>Bacillati</taxon>
        <taxon>Actinomycetota</taxon>
        <taxon>Actinomycetes</taxon>
        <taxon>Mycobacteriales</taxon>
        <taxon>Dietziaceae</taxon>
        <taxon>Dietzia</taxon>
    </lineage>
</organism>
<dbReference type="Pfam" id="PF00440">
    <property type="entry name" value="TetR_N"/>
    <property type="match status" value="1"/>
</dbReference>
<evidence type="ECO:0000256" key="3">
    <source>
        <dbReference type="ARBA" id="ARBA00023163"/>
    </source>
</evidence>
<dbReference type="KEGG" id="dpc:A6048_02520"/>